<sequence>MINDFMKAKKVKKLKRRMELKGWNSTQKVETEERDNEAVKMITLKNTSPVHCRRGSKSTTFMVSTGSSSC</sequence>
<reference evidence="1 2" key="1">
    <citation type="submission" date="2024-01" db="EMBL/GenBank/DDBJ databases">
        <title>The genomes of 5 underutilized Papilionoideae crops provide insights into root nodulation and disease resistanc.</title>
        <authorList>
            <person name="Jiang F."/>
        </authorList>
    </citation>
    <scope>NUCLEOTIDE SEQUENCE [LARGE SCALE GENOMIC DNA]</scope>
    <source>
        <strain evidence="1">DUOXIRENSHENG_FW03</strain>
        <tissue evidence="1">Leaves</tissue>
    </source>
</reference>
<name>A0AAN9SSM6_PSOTE</name>
<comment type="caution">
    <text evidence="1">The sequence shown here is derived from an EMBL/GenBank/DDBJ whole genome shotgun (WGS) entry which is preliminary data.</text>
</comment>
<dbReference type="AlphaFoldDB" id="A0AAN9SSM6"/>
<evidence type="ECO:0000313" key="2">
    <source>
        <dbReference type="Proteomes" id="UP001386955"/>
    </source>
</evidence>
<keyword evidence="2" id="KW-1185">Reference proteome</keyword>
<dbReference type="Proteomes" id="UP001386955">
    <property type="component" value="Unassembled WGS sequence"/>
</dbReference>
<accession>A0AAN9SSM6</accession>
<evidence type="ECO:0000313" key="1">
    <source>
        <dbReference type="EMBL" id="KAK7405341.1"/>
    </source>
</evidence>
<organism evidence="1 2">
    <name type="scientific">Psophocarpus tetragonolobus</name>
    <name type="common">Winged bean</name>
    <name type="synonym">Dolichos tetragonolobus</name>
    <dbReference type="NCBI Taxonomy" id="3891"/>
    <lineage>
        <taxon>Eukaryota</taxon>
        <taxon>Viridiplantae</taxon>
        <taxon>Streptophyta</taxon>
        <taxon>Embryophyta</taxon>
        <taxon>Tracheophyta</taxon>
        <taxon>Spermatophyta</taxon>
        <taxon>Magnoliopsida</taxon>
        <taxon>eudicotyledons</taxon>
        <taxon>Gunneridae</taxon>
        <taxon>Pentapetalae</taxon>
        <taxon>rosids</taxon>
        <taxon>fabids</taxon>
        <taxon>Fabales</taxon>
        <taxon>Fabaceae</taxon>
        <taxon>Papilionoideae</taxon>
        <taxon>50 kb inversion clade</taxon>
        <taxon>NPAAA clade</taxon>
        <taxon>indigoferoid/millettioid clade</taxon>
        <taxon>Phaseoleae</taxon>
        <taxon>Psophocarpus</taxon>
    </lineage>
</organism>
<gene>
    <name evidence="1" type="ORF">VNO78_06584</name>
</gene>
<dbReference type="EMBL" id="JAYMYS010000002">
    <property type="protein sequence ID" value="KAK7405341.1"/>
    <property type="molecule type" value="Genomic_DNA"/>
</dbReference>
<proteinExistence type="predicted"/>
<protein>
    <submittedName>
        <fullName evidence="1">Uncharacterized protein</fullName>
    </submittedName>
</protein>